<dbReference type="GO" id="GO:0016787">
    <property type="term" value="F:hydrolase activity"/>
    <property type="evidence" value="ECO:0007669"/>
    <property type="project" value="UniProtKB-KW"/>
</dbReference>
<evidence type="ECO:0000313" key="3">
    <source>
        <dbReference type="EMBL" id="MBZ2195365.1"/>
    </source>
</evidence>
<evidence type="ECO:0000313" key="4">
    <source>
        <dbReference type="Proteomes" id="UP000826651"/>
    </source>
</evidence>
<protein>
    <submittedName>
        <fullName evidence="3">Alpha/beta fold hydrolase</fullName>
    </submittedName>
</protein>
<name>A0ABS7S502_9MICO</name>
<dbReference type="EMBL" id="JAGSHT010000003">
    <property type="protein sequence ID" value="MBZ2195365.1"/>
    <property type="molecule type" value="Genomic_DNA"/>
</dbReference>
<dbReference type="InterPro" id="IPR029058">
    <property type="entry name" value="AB_hydrolase_fold"/>
</dbReference>
<dbReference type="PRINTS" id="PR00111">
    <property type="entry name" value="ABHYDROLASE"/>
</dbReference>
<dbReference type="PANTHER" id="PTHR43798:SF31">
    <property type="entry name" value="AB HYDROLASE SUPERFAMILY PROTEIN YCLE"/>
    <property type="match status" value="1"/>
</dbReference>
<dbReference type="InterPro" id="IPR000073">
    <property type="entry name" value="AB_hydrolase_1"/>
</dbReference>
<sequence>MKYIYKSTEAEQRVQAWCERRLESWTHPHQRETRETKAGRTHLLSAGAGTDGPTVVFLPGTNFCAASMLAEIEALARTFKVIVPDIPGQPGLSRPFRIDSAPLFFLGAWLSELLGDLATPVVVVGHSLGGGIALAADSPHIAGRVLISPAGVVRLRLPMALTWASLRWMLGPNAGTSRTVLEHMSAPGARVDELLISWMTLVSATNHTSLAPRALPRDVLDRAARAPMRIATGQHDPFLPPEHLSRPDTALPPAVAVPDAGHLLTADTTRLIAAWVGGLRS</sequence>
<accession>A0ABS7S502</accession>
<evidence type="ECO:0000259" key="2">
    <source>
        <dbReference type="Pfam" id="PF12697"/>
    </source>
</evidence>
<evidence type="ECO:0000256" key="1">
    <source>
        <dbReference type="ARBA" id="ARBA00022801"/>
    </source>
</evidence>
<dbReference type="Pfam" id="PF12697">
    <property type="entry name" value="Abhydrolase_6"/>
    <property type="match status" value="1"/>
</dbReference>
<gene>
    <name evidence="3" type="ORF">KCQ71_04330</name>
</gene>
<keyword evidence="1 3" id="KW-0378">Hydrolase</keyword>
<proteinExistence type="predicted"/>
<keyword evidence="4" id="KW-1185">Reference proteome</keyword>
<comment type="caution">
    <text evidence="3">The sequence shown here is derived from an EMBL/GenBank/DDBJ whole genome shotgun (WGS) entry which is preliminary data.</text>
</comment>
<dbReference type="InterPro" id="IPR050266">
    <property type="entry name" value="AB_hydrolase_sf"/>
</dbReference>
<dbReference type="SUPFAM" id="SSF53474">
    <property type="entry name" value="alpha/beta-Hydrolases"/>
    <property type="match status" value="1"/>
</dbReference>
<organism evidence="3 4">
    <name type="scientific">Occultella gossypii</name>
    <dbReference type="NCBI Taxonomy" id="2800820"/>
    <lineage>
        <taxon>Bacteria</taxon>
        <taxon>Bacillati</taxon>
        <taxon>Actinomycetota</taxon>
        <taxon>Actinomycetes</taxon>
        <taxon>Micrococcales</taxon>
        <taxon>Ruaniaceae</taxon>
        <taxon>Occultella</taxon>
    </lineage>
</organism>
<dbReference type="Proteomes" id="UP000826651">
    <property type="component" value="Unassembled WGS sequence"/>
</dbReference>
<reference evidence="3 4" key="1">
    <citation type="submission" date="2021-04" db="EMBL/GenBank/DDBJ databases">
        <title>Ruania sp. nov., isolated from sandy soil of mangrove forest.</title>
        <authorList>
            <person name="Ge X."/>
            <person name="Huang R."/>
            <person name="Liu W."/>
        </authorList>
    </citation>
    <scope>NUCLEOTIDE SEQUENCE [LARGE SCALE GENOMIC DNA]</scope>
    <source>
        <strain evidence="3 4">N2-46</strain>
    </source>
</reference>
<feature type="domain" description="AB hydrolase-1" evidence="2">
    <location>
        <begin position="55"/>
        <end position="268"/>
    </location>
</feature>
<dbReference type="PANTHER" id="PTHR43798">
    <property type="entry name" value="MONOACYLGLYCEROL LIPASE"/>
    <property type="match status" value="1"/>
</dbReference>
<dbReference type="Gene3D" id="3.40.50.1820">
    <property type="entry name" value="alpha/beta hydrolase"/>
    <property type="match status" value="1"/>
</dbReference>
<dbReference type="RefSeq" id="WP_223403194.1">
    <property type="nucleotide sequence ID" value="NZ_JAGSHT010000003.1"/>
</dbReference>